<feature type="region of interest" description="Disordered" evidence="1">
    <location>
        <begin position="35"/>
        <end position="73"/>
    </location>
</feature>
<reference evidence="3" key="1">
    <citation type="journal article" date="2019" name="Int. J. Syst. Evol. Microbiol.">
        <title>The Global Catalogue of Microorganisms (GCM) 10K type strain sequencing project: providing services to taxonomists for standard genome sequencing and annotation.</title>
        <authorList>
            <consortium name="The Broad Institute Genomics Platform"/>
            <consortium name="The Broad Institute Genome Sequencing Center for Infectious Disease"/>
            <person name="Wu L."/>
            <person name="Ma J."/>
        </authorList>
    </citation>
    <scope>NUCLEOTIDE SEQUENCE [LARGE SCALE GENOMIC DNA]</scope>
    <source>
        <strain evidence="3">CECT 8482</strain>
    </source>
</reference>
<evidence type="ECO:0008006" key="4">
    <source>
        <dbReference type="Google" id="ProtNLM"/>
    </source>
</evidence>
<dbReference type="EMBL" id="JAUFRC010000001">
    <property type="protein sequence ID" value="MDN3713340.1"/>
    <property type="molecule type" value="Genomic_DNA"/>
</dbReference>
<proteinExistence type="predicted"/>
<evidence type="ECO:0000313" key="2">
    <source>
        <dbReference type="EMBL" id="MDN3713340.1"/>
    </source>
</evidence>
<accession>A0ABT8DA17</accession>
<evidence type="ECO:0000256" key="1">
    <source>
        <dbReference type="SAM" id="MobiDB-lite"/>
    </source>
</evidence>
<comment type="caution">
    <text evidence="2">The sequence shown here is derived from an EMBL/GenBank/DDBJ whole genome shotgun (WGS) entry which is preliminary data.</text>
</comment>
<keyword evidence="3" id="KW-1185">Reference proteome</keyword>
<gene>
    <name evidence="2" type="ORF">QWZ10_19335</name>
</gene>
<protein>
    <recommendedName>
        <fullName evidence="4">DUF4167 domain-containing protein</fullName>
    </recommendedName>
</protein>
<evidence type="ECO:0000313" key="3">
    <source>
        <dbReference type="Proteomes" id="UP001243846"/>
    </source>
</evidence>
<organism evidence="2 3">
    <name type="scientific">Paracoccus cavernae</name>
    <dbReference type="NCBI Taxonomy" id="1571207"/>
    <lineage>
        <taxon>Bacteria</taxon>
        <taxon>Pseudomonadati</taxon>
        <taxon>Pseudomonadota</taxon>
        <taxon>Alphaproteobacteria</taxon>
        <taxon>Rhodobacterales</taxon>
        <taxon>Paracoccaceae</taxon>
        <taxon>Paracoccus</taxon>
    </lineage>
</organism>
<feature type="compositionally biased region" description="Basic and acidic residues" evidence="1">
    <location>
        <begin position="50"/>
        <end position="61"/>
    </location>
</feature>
<dbReference type="RefSeq" id="WP_377684778.1">
    <property type="nucleotide sequence ID" value="NZ_JBHMDZ010000006.1"/>
</dbReference>
<sequence length="73" mass="8004">MKYHVHREHYGDRFFRKGDKREAEASDVAHLVRAGILSPADDSQAKPGAKSKEKTAAKPDNKAAPVSDNKSDA</sequence>
<name>A0ABT8DA17_9RHOB</name>
<dbReference type="Proteomes" id="UP001243846">
    <property type="component" value="Unassembled WGS sequence"/>
</dbReference>